<reference evidence="2 3" key="1">
    <citation type="submission" date="2019-03" db="EMBL/GenBank/DDBJ databases">
        <title>Single cell metagenomics reveals metabolic interactions within the superorganism composed of flagellate Streblomastix strix and complex community of Bacteroidetes bacteria on its surface.</title>
        <authorList>
            <person name="Treitli S.C."/>
            <person name="Kolisko M."/>
            <person name="Husnik F."/>
            <person name="Keeling P."/>
            <person name="Hampl V."/>
        </authorList>
    </citation>
    <scope>NUCLEOTIDE SEQUENCE [LARGE SCALE GENOMIC DNA]</scope>
    <source>
        <strain evidence="2">ST1C</strain>
    </source>
</reference>
<organism evidence="2 3">
    <name type="scientific">Streblomastix strix</name>
    <dbReference type="NCBI Taxonomy" id="222440"/>
    <lineage>
        <taxon>Eukaryota</taxon>
        <taxon>Metamonada</taxon>
        <taxon>Preaxostyla</taxon>
        <taxon>Oxymonadida</taxon>
        <taxon>Streblomastigidae</taxon>
        <taxon>Streblomastix</taxon>
    </lineage>
</organism>
<name>A0A5J4VBA1_9EUKA</name>
<comment type="caution">
    <text evidence="2">The sequence shown here is derived from an EMBL/GenBank/DDBJ whole genome shotgun (WGS) entry which is preliminary data.</text>
</comment>
<dbReference type="EMBL" id="SNRW01008269">
    <property type="protein sequence ID" value="KAA6379790.1"/>
    <property type="molecule type" value="Genomic_DNA"/>
</dbReference>
<dbReference type="AlphaFoldDB" id="A0A5J4VBA1"/>
<sequence length="91" mass="10284">MAAIETINKTINETTQTESSQTEQTAGGIYVIVSSTKQGRPKKNTDKEQVTIAAREIRKNARIRFKQNQTNYASKVNDMQLLIIKNLKKQS</sequence>
<feature type="region of interest" description="Disordered" evidence="1">
    <location>
        <begin position="1"/>
        <end position="24"/>
    </location>
</feature>
<evidence type="ECO:0000313" key="3">
    <source>
        <dbReference type="Proteomes" id="UP000324800"/>
    </source>
</evidence>
<dbReference type="Proteomes" id="UP000324800">
    <property type="component" value="Unassembled WGS sequence"/>
</dbReference>
<evidence type="ECO:0000256" key="1">
    <source>
        <dbReference type="SAM" id="MobiDB-lite"/>
    </source>
</evidence>
<evidence type="ECO:0000313" key="2">
    <source>
        <dbReference type="EMBL" id="KAA6379790.1"/>
    </source>
</evidence>
<proteinExistence type="predicted"/>
<accession>A0A5J4VBA1</accession>
<protein>
    <submittedName>
        <fullName evidence="2">Uncharacterized protein</fullName>
    </submittedName>
</protein>
<gene>
    <name evidence="2" type="ORF">EZS28_024683</name>
</gene>